<reference evidence="5 6" key="1">
    <citation type="submission" date="2017-09" db="EMBL/GenBank/DDBJ databases">
        <title>Biodiversity and function of Thalassospira species in the particle-attached aromatic-hydrocarbon-degrading consortia from the surface seawater of the China South Sea.</title>
        <authorList>
            <person name="Dong C."/>
            <person name="Lai Q."/>
            <person name="Shao Z."/>
        </authorList>
    </citation>
    <scope>NUCLEOTIDE SEQUENCE [LARGE SCALE GENOMIC DNA]</scope>
    <source>
        <strain evidence="5 6">139Z-12</strain>
    </source>
</reference>
<dbReference type="EMBL" id="NXGX01000002">
    <property type="protein sequence ID" value="PKR59690.1"/>
    <property type="molecule type" value="Genomic_DNA"/>
</dbReference>
<feature type="domain" description="HTH rpiR-type" evidence="4">
    <location>
        <begin position="43"/>
        <end position="119"/>
    </location>
</feature>
<evidence type="ECO:0000256" key="1">
    <source>
        <dbReference type="ARBA" id="ARBA00023015"/>
    </source>
</evidence>
<dbReference type="Pfam" id="PF01418">
    <property type="entry name" value="HTH_6"/>
    <property type="match status" value="1"/>
</dbReference>
<accession>A0A2N3LAF2</accession>
<dbReference type="InterPro" id="IPR000281">
    <property type="entry name" value="HTH_RpiR"/>
</dbReference>
<comment type="caution">
    <text evidence="5">The sequence shown here is derived from an EMBL/GenBank/DDBJ whole genome shotgun (WGS) entry which is preliminary data.</text>
</comment>
<sequence>MYLYDRQVKPRLTLPIQGYLTILGGWYERGKLHLDVTQQDTKPTVAEQITQKADTLTASERKLAHALLGNYPMAGLETVATFADRCGVSAPTVLRFASKIGFDSYPDMQARLRGELEARLQSPLTRSSLPRSRNRSSHPMGELLHEIAEAATNNIRTSLANINPAELQSAIELIGDCKGSVYLLGGRFTSALAVYAYEHLRTMRSHVRRVSGQSAKWAEDLLDIGKRDVLVIFDVRRYQSDVIAFAEAASKQDAKIILFTDQWLSPIAQFARHVFPVRIETGTTWDSSAASMVMLEALLEGVGQHNPDQVRARIKHLEALRRPSQP</sequence>
<dbReference type="InterPro" id="IPR001347">
    <property type="entry name" value="SIS_dom"/>
</dbReference>
<dbReference type="CDD" id="cd05013">
    <property type="entry name" value="SIS_RpiR"/>
    <property type="match status" value="1"/>
</dbReference>
<keyword evidence="2" id="KW-0238">DNA-binding</keyword>
<dbReference type="PROSITE" id="PS51071">
    <property type="entry name" value="HTH_RPIR"/>
    <property type="match status" value="1"/>
</dbReference>
<dbReference type="GO" id="GO:0003700">
    <property type="term" value="F:DNA-binding transcription factor activity"/>
    <property type="evidence" value="ECO:0007669"/>
    <property type="project" value="InterPro"/>
</dbReference>
<dbReference type="Proteomes" id="UP000233332">
    <property type="component" value="Unassembled WGS sequence"/>
</dbReference>
<dbReference type="InterPro" id="IPR046348">
    <property type="entry name" value="SIS_dom_sf"/>
</dbReference>
<dbReference type="InterPro" id="IPR036388">
    <property type="entry name" value="WH-like_DNA-bd_sf"/>
</dbReference>
<dbReference type="InterPro" id="IPR009057">
    <property type="entry name" value="Homeodomain-like_sf"/>
</dbReference>
<dbReference type="GO" id="GO:0003677">
    <property type="term" value="F:DNA binding"/>
    <property type="evidence" value="ECO:0007669"/>
    <property type="project" value="UniProtKB-KW"/>
</dbReference>
<dbReference type="Pfam" id="PF01380">
    <property type="entry name" value="SIS"/>
    <property type="match status" value="1"/>
</dbReference>
<keyword evidence="3" id="KW-0804">Transcription</keyword>
<dbReference type="SUPFAM" id="SSF53697">
    <property type="entry name" value="SIS domain"/>
    <property type="match status" value="1"/>
</dbReference>
<organism evidence="5 6">
    <name type="scientific">Thalassospira lohafexi</name>
    <dbReference type="NCBI Taxonomy" id="744227"/>
    <lineage>
        <taxon>Bacteria</taxon>
        <taxon>Pseudomonadati</taxon>
        <taxon>Pseudomonadota</taxon>
        <taxon>Alphaproteobacteria</taxon>
        <taxon>Rhodospirillales</taxon>
        <taxon>Thalassospiraceae</taxon>
        <taxon>Thalassospira</taxon>
    </lineage>
</organism>
<dbReference type="PANTHER" id="PTHR30514:SF18">
    <property type="entry name" value="RPIR-FAMILY TRANSCRIPTIONAL REGULATOR"/>
    <property type="match status" value="1"/>
</dbReference>
<dbReference type="AlphaFoldDB" id="A0A2N3LAF2"/>
<dbReference type="GO" id="GO:0097367">
    <property type="term" value="F:carbohydrate derivative binding"/>
    <property type="evidence" value="ECO:0007669"/>
    <property type="project" value="InterPro"/>
</dbReference>
<evidence type="ECO:0000313" key="6">
    <source>
        <dbReference type="Proteomes" id="UP000233332"/>
    </source>
</evidence>
<dbReference type="Gene3D" id="1.10.10.10">
    <property type="entry name" value="Winged helix-like DNA-binding domain superfamily/Winged helix DNA-binding domain"/>
    <property type="match status" value="1"/>
</dbReference>
<dbReference type="InterPro" id="IPR035472">
    <property type="entry name" value="RpiR-like_SIS"/>
</dbReference>
<dbReference type="GO" id="GO:1901135">
    <property type="term" value="P:carbohydrate derivative metabolic process"/>
    <property type="evidence" value="ECO:0007669"/>
    <property type="project" value="InterPro"/>
</dbReference>
<protein>
    <submittedName>
        <fullName evidence="5">RpiR family transcriptional regulator</fullName>
    </submittedName>
</protein>
<evidence type="ECO:0000256" key="2">
    <source>
        <dbReference type="ARBA" id="ARBA00023125"/>
    </source>
</evidence>
<dbReference type="SUPFAM" id="SSF46689">
    <property type="entry name" value="Homeodomain-like"/>
    <property type="match status" value="1"/>
</dbReference>
<evidence type="ECO:0000313" key="5">
    <source>
        <dbReference type="EMBL" id="PKR59690.1"/>
    </source>
</evidence>
<gene>
    <name evidence="5" type="ORF">COO92_06640</name>
</gene>
<dbReference type="InterPro" id="IPR047640">
    <property type="entry name" value="RpiR-like"/>
</dbReference>
<keyword evidence="1" id="KW-0805">Transcription regulation</keyword>
<dbReference type="Gene3D" id="3.40.50.10490">
    <property type="entry name" value="Glucose-6-phosphate isomerase like protein, domain 1"/>
    <property type="match status" value="1"/>
</dbReference>
<proteinExistence type="predicted"/>
<dbReference type="PANTHER" id="PTHR30514">
    <property type="entry name" value="GLUCOKINASE"/>
    <property type="match status" value="1"/>
</dbReference>
<name>A0A2N3LAF2_9PROT</name>
<keyword evidence="6" id="KW-1185">Reference proteome</keyword>
<evidence type="ECO:0000256" key="3">
    <source>
        <dbReference type="ARBA" id="ARBA00023163"/>
    </source>
</evidence>
<evidence type="ECO:0000259" key="4">
    <source>
        <dbReference type="PROSITE" id="PS51071"/>
    </source>
</evidence>